<evidence type="ECO:0000256" key="11">
    <source>
        <dbReference type="RuleBase" id="RU000488"/>
    </source>
</evidence>
<keyword evidence="6" id="KW-0999">Mitochondrion inner membrane</keyword>
<dbReference type="SUPFAM" id="SSF103506">
    <property type="entry name" value="Mitochondrial carrier"/>
    <property type="match status" value="1"/>
</dbReference>
<comment type="caution">
    <text evidence="12">The sequence shown here is derived from an EMBL/GenBank/DDBJ whole genome shotgun (WGS) entry which is preliminary data.</text>
</comment>
<evidence type="ECO:0000256" key="8">
    <source>
        <dbReference type="ARBA" id="ARBA00023128"/>
    </source>
</evidence>
<dbReference type="PANTHER" id="PTHR45829">
    <property type="entry name" value="MITOCHONDRIAL CARRIER PROTEIN RIM2"/>
    <property type="match status" value="1"/>
</dbReference>
<dbReference type="PANTHER" id="PTHR45829:SF4">
    <property type="entry name" value="MITOCHONDRIAL CARRIER PROTEIN RIM2"/>
    <property type="match status" value="1"/>
</dbReference>
<evidence type="ECO:0000256" key="3">
    <source>
        <dbReference type="ARBA" id="ARBA00022448"/>
    </source>
</evidence>
<keyword evidence="13" id="KW-1185">Reference proteome</keyword>
<feature type="repeat" description="Solcar" evidence="10">
    <location>
        <begin position="162"/>
        <end position="245"/>
    </location>
</feature>
<evidence type="ECO:0000256" key="6">
    <source>
        <dbReference type="ARBA" id="ARBA00022792"/>
    </source>
</evidence>
<protein>
    <recommendedName>
        <fullName evidence="14">Solute carrier family 25 member 36-A</fullName>
    </recommendedName>
</protein>
<sequence>MSNADTFIHLLAGGVGGTVGAIVTCPLEVIKTRLQSSSCEVQCSAVRTLRTATASNAGCNASHMYFTPEMNWNVYYHHHQCTSINSRLAVFPESVLQWPASTSSAQPKGALSCFRHLVEQEGCRALFKGLGPNLVGVAPTRALYFCTYSTAKRKFNKILTPDSHLVHMCSAGSAGFVSCTLTNPIWFVKTRLQLNRNQNVTAWQCISNIYRSQGMVGFYRGITASYFGISETIIKFVLYEYLKVTLQQWRETQADSSMSNYVALDYMIAGAISKTMACSLSYPHEVVRTRLREEHSRYRGFFQTLHTVFREEGYRGLYRGLSTQLVRQIPNTAIMMTTYEAVVYLLKSLIDDKRYAETE</sequence>
<evidence type="ECO:0000313" key="13">
    <source>
        <dbReference type="Proteomes" id="UP001234178"/>
    </source>
</evidence>
<keyword evidence="8" id="KW-0496">Mitochondrion</keyword>
<keyword evidence="9 10" id="KW-0472">Membrane</keyword>
<dbReference type="InterPro" id="IPR049562">
    <property type="entry name" value="SLC25A33/36-like"/>
</dbReference>
<keyword evidence="4 10" id="KW-0812">Transmembrane</keyword>
<evidence type="ECO:0000256" key="9">
    <source>
        <dbReference type="ARBA" id="ARBA00023136"/>
    </source>
</evidence>
<evidence type="ECO:0000256" key="5">
    <source>
        <dbReference type="ARBA" id="ARBA00022737"/>
    </source>
</evidence>
<organism evidence="12 13">
    <name type="scientific">Daphnia magna</name>
    <dbReference type="NCBI Taxonomy" id="35525"/>
    <lineage>
        <taxon>Eukaryota</taxon>
        <taxon>Metazoa</taxon>
        <taxon>Ecdysozoa</taxon>
        <taxon>Arthropoda</taxon>
        <taxon>Crustacea</taxon>
        <taxon>Branchiopoda</taxon>
        <taxon>Diplostraca</taxon>
        <taxon>Cladocera</taxon>
        <taxon>Anomopoda</taxon>
        <taxon>Daphniidae</taxon>
        <taxon>Daphnia</taxon>
    </lineage>
</organism>
<evidence type="ECO:0000256" key="10">
    <source>
        <dbReference type="PROSITE-ProRule" id="PRU00282"/>
    </source>
</evidence>
<evidence type="ECO:0000256" key="7">
    <source>
        <dbReference type="ARBA" id="ARBA00022989"/>
    </source>
</evidence>
<keyword evidence="7" id="KW-1133">Transmembrane helix</keyword>
<proteinExistence type="inferred from homology"/>
<reference evidence="12 13" key="1">
    <citation type="journal article" date="2023" name="Nucleic Acids Res.">
        <title>The hologenome of Daphnia magna reveals possible DNA methylation and microbiome-mediated evolution of the host genome.</title>
        <authorList>
            <person name="Chaturvedi A."/>
            <person name="Li X."/>
            <person name="Dhandapani V."/>
            <person name="Marshall H."/>
            <person name="Kissane S."/>
            <person name="Cuenca-Cambronero M."/>
            <person name="Asole G."/>
            <person name="Calvet F."/>
            <person name="Ruiz-Romero M."/>
            <person name="Marangio P."/>
            <person name="Guigo R."/>
            <person name="Rago D."/>
            <person name="Mirbahai L."/>
            <person name="Eastwood N."/>
            <person name="Colbourne J.K."/>
            <person name="Zhou J."/>
            <person name="Mallon E."/>
            <person name="Orsini L."/>
        </authorList>
    </citation>
    <scope>NUCLEOTIDE SEQUENCE [LARGE SCALE GENOMIC DNA]</scope>
    <source>
        <strain evidence="12">LRV0_1</strain>
    </source>
</reference>
<evidence type="ECO:0000256" key="2">
    <source>
        <dbReference type="ARBA" id="ARBA00006375"/>
    </source>
</evidence>
<dbReference type="EMBL" id="JAOYFB010000001">
    <property type="protein sequence ID" value="KAK4001988.1"/>
    <property type="molecule type" value="Genomic_DNA"/>
</dbReference>
<gene>
    <name evidence="12" type="ORF">OUZ56_003850</name>
</gene>
<comment type="similarity">
    <text evidence="2 11">Belongs to the mitochondrial carrier (TC 2.A.29) family.</text>
</comment>
<evidence type="ECO:0000313" key="12">
    <source>
        <dbReference type="EMBL" id="KAK4001988.1"/>
    </source>
</evidence>
<dbReference type="InterPro" id="IPR023395">
    <property type="entry name" value="MCP_dom_sf"/>
</dbReference>
<feature type="repeat" description="Solcar" evidence="10">
    <location>
        <begin position="4"/>
        <end position="154"/>
    </location>
</feature>
<dbReference type="Proteomes" id="UP001234178">
    <property type="component" value="Unassembled WGS sequence"/>
</dbReference>
<dbReference type="InterPro" id="IPR018108">
    <property type="entry name" value="MCP_transmembrane"/>
</dbReference>
<dbReference type="InterPro" id="IPR002067">
    <property type="entry name" value="MCP"/>
</dbReference>
<dbReference type="PROSITE" id="PS50920">
    <property type="entry name" value="SOLCAR"/>
    <property type="match status" value="3"/>
</dbReference>
<keyword evidence="5" id="KW-0677">Repeat</keyword>
<dbReference type="Gene3D" id="1.50.40.10">
    <property type="entry name" value="Mitochondrial carrier domain"/>
    <property type="match status" value="2"/>
</dbReference>
<name>A0ABQ9YMZ2_9CRUS</name>
<keyword evidence="3 11" id="KW-0813">Transport</keyword>
<dbReference type="PRINTS" id="PR00784">
    <property type="entry name" value="MTUNCOUPLING"/>
</dbReference>
<accession>A0ABQ9YMZ2</accession>
<evidence type="ECO:0000256" key="4">
    <source>
        <dbReference type="ARBA" id="ARBA00022692"/>
    </source>
</evidence>
<feature type="repeat" description="Solcar" evidence="10">
    <location>
        <begin position="261"/>
        <end position="345"/>
    </location>
</feature>
<evidence type="ECO:0008006" key="14">
    <source>
        <dbReference type="Google" id="ProtNLM"/>
    </source>
</evidence>
<evidence type="ECO:0000256" key="1">
    <source>
        <dbReference type="ARBA" id="ARBA00004448"/>
    </source>
</evidence>
<comment type="subcellular location">
    <subcellularLocation>
        <location evidence="1">Mitochondrion inner membrane</location>
        <topology evidence="1">Multi-pass membrane protein</topology>
    </subcellularLocation>
</comment>
<dbReference type="Pfam" id="PF00153">
    <property type="entry name" value="Mito_carr"/>
    <property type="match status" value="4"/>
</dbReference>